<dbReference type="STRING" id="391036.EHF_0497"/>
<gene>
    <name evidence="1" type="ORF">EHF_0497</name>
</gene>
<proteinExistence type="predicted"/>
<dbReference type="RefSeq" id="WP_044194706.1">
    <property type="nucleotide sequence ID" value="NZ_CP007474.1"/>
</dbReference>
<sequence length="193" mass="22116">MRLILLSSVRAELILLPEKIVCYNKMSGYCYTENHDLNMQIAVPVTGSLFYERLYRTNFSEYHVVYNENLNLSLVFLYGKNPAGELVHLVFMCPSNLTFTLLKEGMTLNQNVFLGCGLNFMPDLSLTEKTVLLFDQVKGRVNITSDAPHVRIYRFTYIDDTGVSFHQSYQSTVLELVQVDEVSQNVEFTMGLQ</sequence>
<dbReference type="OrthoDB" id="7163299at2"/>
<accession>X5H2M3</accession>
<dbReference type="KEGG" id="ehh:EHF_0497"/>
<evidence type="ECO:0000313" key="1">
    <source>
        <dbReference type="EMBL" id="AHX04345.1"/>
    </source>
</evidence>
<dbReference type="EMBL" id="CP007474">
    <property type="protein sequence ID" value="AHX04345.1"/>
    <property type="molecule type" value="Genomic_DNA"/>
</dbReference>
<name>X5H2M3_9RICK</name>
<protein>
    <submittedName>
        <fullName evidence="1">Uncharacterized protein</fullName>
    </submittedName>
</protein>
<dbReference type="HOGENOM" id="CLU_118039_0_0_5"/>
<evidence type="ECO:0000313" key="2">
    <source>
        <dbReference type="Proteomes" id="UP000023762"/>
    </source>
</evidence>
<dbReference type="AlphaFoldDB" id="X5H2M3"/>
<keyword evidence="2" id="KW-1185">Reference proteome</keyword>
<dbReference type="Proteomes" id="UP000023762">
    <property type="component" value="Chromosome"/>
</dbReference>
<reference evidence="1 2" key="1">
    <citation type="submission" date="2014-03" db="EMBL/GenBank/DDBJ databases">
        <title>Sequencing and Comparison of Genomes and Transcriptome Profiles of Human Ehrlichiosis Agents.</title>
        <authorList>
            <person name="Lin M."/>
            <person name="Daugherty S.C."/>
            <person name="Nagaraj S."/>
            <person name="Cheng Z."/>
            <person name="Xiong Q."/>
            <person name="Lin F.-Y."/>
            <person name="Sengamalay N."/>
            <person name="Ott S."/>
            <person name="Godinez A."/>
            <person name="Tallon L.J."/>
            <person name="Sadzewicz L."/>
            <person name="Fraser C.M."/>
            <person name="Dunning Hotopp J.C."/>
            <person name="Rikihisa Y."/>
        </authorList>
    </citation>
    <scope>NUCLEOTIDE SEQUENCE [LARGE SCALE GENOMIC DNA]</scope>
    <source>
        <strain evidence="1 2">HF</strain>
    </source>
</reference>
<organism evidence="1 2">
    <name type="scientific">Ehrlichia japonica</name>
    <dbReference type="NCBI Taxonomy" id="391036"/>
    <lineage>
        <taxon>Bacteria</taxon>
        <taxon>Pseudomonadati</taxon>
        <taxon>Pseudomonadota</taxon>
        <taxon>Alphaproteobacteria</taxon>
        <taxon>Rickettsiales</taxon>
        <taxon>Anaplasmataceae</taxon>
        <taxon>Ehrlichia</taxon>
    </lineage>
</organism>